<evidence type="ECO:0000256" key="3">
    <source>
        <dbReference type="SAM" id="SignalP"/>
    </source>
</evidence>
<comment type="subcellular location">
    <subcellularLocation>
        <location evidence="1">Periplasm</location>
    </subcellularLocation>
</comment>
<dbReference type="SUPFAM" id="SSF53850">
    <property type="entry name" value="Periplasmic binding protein-like II"/>
    <property type="match status" value="1"/>
</dbReference>
<dbReference type="GO" id="GO:0043190">
    <property type="term" value="C:ATP-binding cassette (ABC) transporter complex"/>
    <property type="evidence" value="ECO:0007669"/>
    <property type="project" value="InterPro"/>
</dbReference>
<dbReference type="RefSeq" id="WP_045775119.1">
    <property type="nucleotide sequence ID" value="NZ_LAJY01000129.1"/>
</dbReference>
<comment type="caution">
    <text evidence="5">The sequence shown here is derived from an EMBL/GenBank/DDBJ whole genome shotgun (WGS) entry which is preliminary data.</text>
</comment>
<feature type="domain" description="Solute-binding protein family 5" evidence="4">
    <location>
        <begin position="67"/>
        <end position="423"/>
    </location>
</feature>
<feature type="signal peptide" evidence="3">
    <location>
        <begin position="1"/>
        <end position="22"/>
    </location>
</feature>
<dbReference type="Gene3D" id="3.10.105.10">
    <property type="entry name" value="Dipeptide-binding Protein, Domain 3"/>
    <property type="match status" value="1"/>
</dbReference>
<reference evidence="5 6" key="1">
    <citation type="submission" date="2015-03" db="EMBL/GenBank/DDBJ databases">
        <title>Draft genome sequence of Elstera litoralis.</title>
        <authorList>
            <person name="Rahalkar M.C."/>
            <person name="Dhakephalkar P.K."/>
            <person name="Pore S.D."/>
            <person name="Arora P."/>
            <person name="Kapse N.G."/>
            <person name="Pandit P.S."/>
        </authorList>
    </citation>
    <scope>NUCLEOTIDE SEQUENCE [LARGE SCALE GENOMIC DNA]</scope>
    <source>
        <strain evidence="5 6">Dia-1</strain>
    </source>
</reference>
<dbReference type="Gene3D" id="3.40.190.10">
    <property type="entry name" value="Periplasmic binding protein-like II"/>
    <property type="match status" value="1"/>
</dbReference>
<dbReference type="GO" id="GO:0030288">
    <property type="term" value="C:outer membrane-bounded periplasmic space"/>
    <property type="evidence" value="ECO:0007669"/>
    <property type="project" value="UniProtKB-ARBA"/>
</dbReference>
<dbReference type="InterPro" id="IPR039424">
    <property type="entry name" value="SBP_5"/>
</dbReference>
<keyword evidence="6" id="KW-1185">Reference proteome</keyword>
<dbReference type="InterPro" id="IPR030678">
    <property type="entry name" value="Peptide/Ni-bd"/>
</dbReference>
<dbReference type="InterPro" id="IPR000914">
    <property type="entry name" value="SBP_5_dom"/>
</dbReference>
<dbReference type="OrthoDB" id="9773508at2"/>
<dbReference type="CDD" id="cd08490">
    <property type="entry name" value="PBP2_NikA_DppA_OppA_like_3"/>
    <property type="match status" value="1"/>
</dbReference>
<sequence length="508" mass="53984">MKPLLPALAVCVLLAPLSAAQAQTSAKILKIVAPWEIGGLDPARSGYIFSRMGVVETLVSADAEGRPVPALAERWEVAADGLTWRFALRPGVVFHDGTPVTAEALVASLEKARKAPALLASVPIARIAAEPGAVVIQTERPFRSLLAFLAHYSSMILAPAAYGADGGVTAMIGSGPYRVVAINAPLTLETARFERWWGPKPAIESVSYQSAGRGETRAALAESGQADIVYVLAPETVDRLKRLPKLNVSVQPIPRVRTLKLNAGSPYFSDPRVRQAVSLAIDREGIAAAILRSPASTATQLFPPSLGDWYQKDLPPLGFDPAKAAVLLDAAGWRVGADGTRVKDGLPFKVALRTFSDRPELPPVATALQAQLKAVGLDVAVSITNSGEIPAGHRDGTLQMGLAARNFSLVPDPLGTLLQDFGPEGGDWGAMGWKNDRLIAALGQLSAEADAAARAQLRREIAGILHTELPVIPVAWYDYAVAANKRVKGVVIDPLELSYNIERMAWAE</sequence>
<dbReference type="PATRIC" id="fig|552518.3.peg.364"/>
<evidence type="ECO:0000256" key="1">
    <source>
        <dbReference type="ARBA" id="ARBA00004418"/>
    </source>
</evidence>
<keyword evidence="3" id="KW-0732">Signal</keyword>
<evidence type="ECO:0000259" key="4">
    <source>
        <dbReference type="Pfam" id="PF00496"/>
    </source>
</evidence>
<dbReference type="GO" id="GO:0015833">
    <property type="term" value="P:peptide transport"/>
    <property type="evidence" value="ECO:0007669"/>
    <property type="project" value="TreeGrafter"/>
</dbReference>
<evidence type="ECO:0000313" key="5">
    <source>
        <dbReference type="EMBL" id="KJV10226.1"/>
    </source>
</evidence>
<dbReference type="PIRSF" id="PIRSF002741">
    <property type="entry name" value="MppA"/>
    <property type="match status" value="1"/>
</dbReference>
<comment type="similarity">
    <text evidence="2">Belongs to the bacterial solute-binding protein 5 family.</text>
</comment>
<dbReference type="PANTHER" id="PTHR30290:SF83">
    <property type="entry name" value="ABC TRANSPORTER SUBSTRATE-BINDING PROTEIN"/>
    <property type="match status" value="1"/>
</dbReference>
<dbReference type="AlphaFoldDB" id="A0A0F3IU40"/>
<feature type="chain" id="PRO_5002462764" evidence="3">
    <location>
        <begin position="23"/>
        <end position="508"/>
    </location>
</feature>
<protein>
    <submittedName>
        <fullName evidence="5">ABC transporter substrate-binding protein</fullName>
    </submittedName>
</protein>
<dbReference type="Proteomes" id="UP000033774">
    <property type="component" value="Unassembled WGS sequence"/>
</dbReference>
<dbReference type="EMBL" id="LAJY01000129">
    <property type="protein sequence ID" value="KJV10226.1"/>
    <property type="molecule type" value="Genomic_DNA"/>
</dbReference>
<evidence type="ECO:0000313" key="6">
    <source>
        <dbReference type="Proteomes" id="UP000033774"/>
    </source>
</evidence>
<name>A0A0F3IU40_9PROT</name>
<proteinExistence type="inferred from homology"/>
<accession>A0A0F3IU40</accession>
<organism evidence="5 6">
    <name type="scientific">Elstera litoralis</name>
    <dbReference type="NCBI Taxonomy" id="552518"/>
    <lineage>
        <taxon>Bacteria</taxon>
        <taxon>Pseudomonadati</taxon>
        <taxon>Pseudomonadota</taxon>
        <taxon>Alphaproteobacteria</taxon>
        <taxon>Rhodospirillales</taxon>
        <taxon>Rhodospirillaceae</taxon>
        <taxon>Elstera</taxon>
    </lineage>
</organism>
<dbReference type="GO" id="GO:1904680">
    <property type="term" value="F:peptide transmembrane transporter activity"/>
    <property type="evidence" value="ECO:0007669"/>
    <property type="project" value="TreeGrafter"/>
</dbReference>
<gene>
    <name evidence="5" type="ORF">VZ95_06410</name>
</gene>
<dbReference type="Pfam" id="PF00496">
    <property type="entry name" value="SBP_bac_5"/>
    <property type="match status" value="1"/>
</dbReference>
<dbReference type="PANTHER" id="PTHR30290">
    <property type="entry name" value="PERIPLASMIC BINDING COMPONENT OF ABC TRANSPORTER"/>
    <property type="match status" value="1"/>
</dbReference>
<evidence type="ECO:0000256" key="2">
    <source>
        <dbReference type="ARBA" id="ARBA00005695"/>
    </source>
</evidence>